<dbReference type="SUPFAM" id="SSF53335">
    <property type="entry name" value="S-adenosyl-L-methionine-dependent methyltransferases"/>
    <property type="match status" value="1"/>
</dbReference>
<dbReference type="HAMAP" id="MF_01007">
    <property type="entry name" value="16SrRNA_methyltr_H"/>
    <property type="match status" value="1"/>
</dbReference>
<dbReference type="InterPro" id="IPR029063">
    <property type="entry name" value="SAM-dependent_MTases_sf"/>
</dbReference>
<feature type="binding site" evidence="7">
    <location>
        <position position="108"/>
    </location>
    <ligand>
        <name>S-adenosyl-L-methionine</name>
        <dbReference type="ChEBI" id="CHEBI:59789"/>
    </ligand>
</feature>
<dbReference type="Gene3D" id="1.10.150.170">
    <property type="entry name" value="Putative methyltransferase TM0872, insert domain"/>
    <property type="match status" value="1"/>
</dbReference>
<dbReference type="OrthoDB" id="9806637at2"/>
<keyword evidence="6 7" id="KW-0949">S-adenosyl-L-methionine</keyword>
<dbReference type="GO" id="GO:0070475">
    <property type="term" value="P:rRNA base methylation"/>
    <property type="evidence" value="ECO:0007669"/>
    <property type="project" value="UniProtKB-UniRule"/>
</dbReference>
<dbReference type="NCBIfam" id="TIGR00006">
    <property type="entry name" value="16S rRNA (cytosine(1402)-N(4))-methyltransferase RsmH"/>
    <property type="match status" value="1"/>
</dbReference>
<reference evidence="9 10" key="1">
    <citation type="journal article" date="2019" name="Environ. Microbiol.">
        <title>The phytopathogenic nature of Dickeya aquatica 174/2 and the dynamic early evolution of Dickeya pathogenicity.</title>
        <authorList>
            <person name="Duprey A."/>
            <person name="Taib N."/>
            <person name="Leonard S."/>
            <person name="Garin T."/>
            <person name="Flandrois J.P."/>
            <person name="Nasser W."/>
            <person name="Brochier-Armanet C."/>
            <person name="Reverchon S."/>
        </authorList>
    </citation>
    <scope>NUCLEOTIDE SEQUENCE [LARGE SCALE GENOMIC DNA]</scope>
    <source>
        <strain evidence="9 10">NCPPB 569</strain>
    </source>
</reference>
<accession>A0A5B8I2K8</accession>
<feature type="binding site" evidence="7">
    <location>
        <position position="101"/>
    </location>
    <ligand>
        <name>S-adenosyl-L-methionine</name>
        <dbReference type="ChEBI" id="CHEBI:59789"/>
    </ligand>
</feature>
<dbReference type="EC" id="2.1.1.199" evidence="7"/>
<dbReference type="PANTHER" id="PTHR11265">
    <property type="entry name" value="S-ADENOSYL-METHYLTRANSFERASE MRAW"/>
    <property type="match status" value="1"/>
</dbReference>
<keyword evidence="5 7" id="KW-0808">Transferase</keyword>
<dbReference type="GO" id="GO:0071424">
    <property type="term" value="F:rRNA (cytosine-N4-)-methyltransferase activity"/>
    <property type="evidence" value="ECO:0007669"/>
    <property type="project" value="UniProtKB-UniRule"/>
</dbReference>
<sequence>MAETFKHTTVLLDEAVNGLNIRSNGVYIDGTFGRGGHSRLILSRLGPEGRLLAIDRDPQAVEVANTIDDARFSIIHGPFSELAEYVEERGLTGKIDGILLDLGVSSPQLDDPERGFSFMRDGPLDMRMDPTRGQSAAEWLMKAEAEDIAWVLKTFGEERFAKRIARAIVERNRIDPLTRTKALAELIAAASPIREKYKHPATRSFQAIRIYINSELEEIERALDGALKVLAPEGRLSVISFHSLEDRIVKRFIRQHSRGPQVPAGLPLTEAQLRSQGGQTLKSVGKMMPPDDEVADNPRARSSVLRFAERLPS</sequence>
<dbReference type="FunFam" id="1.10.150.170:FF:000001">
    <property type="entry name" value="Ribosomal RNA small subunit methyltransferase H"/>
    <property type="match status" value="1"/>
</dbReference>
<dbReference type="GO" id="GO:0005737">
    <property type="term" value="C:cytoplasm"/>
    <property type="evidence" value="ECO:0007669"/>
    <property type="project" value="UniProtKB-SubCell"/>
</dbReference>
<feature type="binding site" evidence="7">
    <location>
        <begin position="35"/>
        <end position="37"/>
    </location>
    <ligand>
        <name>S-adenosyl-L-methionine</name>
        <dbReference type="ChEBI" id="CHEBI:59789"/>
    </ligand>
</feature>
<dbReference type="AlphaFoldDB" id="A0A5B8I2K8"/>
<dbReference type="SUPFAM" id="SSF81799">
    <property type="entry name" value="Putative methyltransferase TM0872, insert domain"/>
    <property type="match status" value="1"/>
</dbReference>
<evidence type="ECO:0000313" key="9">
    <source>
        <dbReference type="EMBL" id="QDX28928.1"/>
    </source>
</evidence>
<evidence type="ECO:0000256" key="2">
    <source>
        <dbReference type="ARBA" id="ARBA00022490"/>
    </source>
</evidence>
<keyword evidence="10" id="KW-1185">Reference proteome</keyword>
<dbReference type="InterPro" id="IPR002903">
    <property type="entry name" value="RsmH"/>
</dbReference>
<feature type="binding site" evidence="7">
    <location>
        <position position="79"/>
    </location>
    <ligand>
        <name>S-adenosyl-L-methionine</name>
        <dbReference type="ChEBI" id="CHEBI:59789"/>
    </ligand>
</feature>
<comment type="similarity">
    <text evidence="1 7">Belongs to the methyltransferase superfamily. RsmH family.</text>
</comment>
<gene>
    <name evidence="7 9" type="primary">rsmH</name>
    <name evidence="9" type="ORF">Dpoa569_0000619</name>
</gene>
<dbReference type="RefSeq" id="WP_042872784.1">
    <property type="nucleotide sequence ID" value="NZ_CM001975.1"/>
</dbReference>
<evidence type="ECO:0000256" key="5">
    <source>
        <dbReference type="ARBA" id="ARBA00022679"/>
    </source>
</evidence>
<organism evidence="9 10">
    <name type="scientific">Dickeya poaceiphila</name>
    <dbReference type="NCBI Taxonomy" id="568768"/>
    <lineage>
        <taxon>Bacteria</taxon>
        <taxon>Pseudomonadati</taxon>
        <taxon>Pseudomonadota</taxon>
        <taxon>Gammaproteobacteria</taxon>
        <taxon>Enterobacterales</taxon>
        <taxon>Pectobacteriaceae</taxon>
        <taxon>Dickeya</taxon>
    </lineage>
</organism>
<dbReference type="PANTHER" id="PTHR11265:SF0">
    <property type="entry name" value="12S RRNA N4-METHYLCYTIDINE METHYLTRANSFERASE"/>
    <property type="match status" value="1"/>
</dbReference>
<name>A0A5B8I2K8_9GAMM</name>
<dbReference type="Pfam" id="PF01795">
    <property type="entry name" value="Methyltransf_5"/>
    <property type="match status" value="1"/>
</dbReference>
<dbReference type="Gene3D" id="3.40.50.150">
    <property type="entry name" value="Vaccinia Virus protein VP39"/>
    <property type="match status" value="1"/>
</dbReference>
<comment type="catalytic activity">
    <reaction evidence="7">
        <text>cytidine(1402) in 16S rRNA + S-adenosyl-L-methionine = N(4)-methylcytidine(1402) in 16S rRNA + S-adenosyl-L-homocysteine + H(+)</text>
        <dbReference type="Rhea" id="RHEA:42928"/>
        <dbReference type="Rhea" id="RHEA-COMP:10286"/>
        <dbReference type="Rhea" id="RHEA-COMP:10287"/>
        <dbReference type="ChEBI" id="CHEBI:15378"/>
        <dbReference type="ChEBI" id="CHEBI:57856"/>
        <dbReference type="ChEBI" id="CHEBI:59789"/>
        <dbReference type="ChEBI" id="CHEBI:74506"/>
        <dbReference type="ChEBI" id="CHEBI:82748"/>
        <dbReference type="EC" id="2.1.1.199"/>
    </reaction>
</comment>
<evidence type="ECO:0000256" key="4">
    <source>
        <dbReference type="ARBA" id="ARBA00022603"/>
    </source>
</evidence>
<dbReference type="EMBL" id="CP042220">
    <property type="protein sequence ID" value="QDX28928.1"/>
    <property type="molecule type" value="Genomic_DNA"/>
</dbReference>
<comment type="subcellular location">
    <subcellularLocation>
        <location evidence="7">Cytoplasm</location>
    </subcellularLocation>
</comment>
<dbReference type="KEGG" id="dic:Dpoa569_0000619"/>
<keyword evidence="2 7" id="KW-0963">Cytoplasm</keyword>
<evidence type="ECO:0000256" key="1">
    <source>
        <dbReference type="ARBA" id="ARBA00010396"/>
    </source>
</evidence>
<evidence type="ECO:0000256" key="3">
    <source>
        <dbReference type="ARBA" id="ARBA00022552"/>
    </source>
</evidence>
<feature type="binding site" evidence="7">
    <location>
        <position position="55"/>
    </location>
    <ligand>
        <name>S-adenosyl-L-methionine</name>
        <dbReference type="ChEBI" id="CHEBI:59789"/>
    </ligand>
</feature>
<evidence type="ECO:0000256" key="6">
    <source>
        <dbReference type="ARBA" id="ARBA00022691"/>
    </source>
</evidence>
<proteinExistence type="inferred from homology"/>
<comment type="function">
    <text evidence="7">Specifically methylates the N4 position of cytidine in position 1402 (C1402) of 16S rRNA.</text>
</comment>
<dbReference type="PIRSF" id="PIRSF004486">
    <property type="entry name" value="MraW"/>
    <property type="match status" value="1"/>
</dbReference>
<keyword evidence="4 7" id="KW-0489">Methyltransferase</keyword>
<feature type="region of interest" description="Disordered" evidence="8">
    <location>
        <begin position="277"/>
        <end position="300"/>
    </location>
</feature>
<dbReference type="InterPro" id="IPR023397">
    <property type="entry name" value="SAM-dep_MeTrfase_MraW_recog"/>
</dbReference>
<evidence type="ECO:0000256" key="7">
    <source>
        <dbReference type="HAMAP-Rule" id="MF_01007"/>
    </source>
</evidence>
<evidence type="ECO:0000313" key="10">
    <source>
        <dbReference type="Proteomes" id="UP000320591"/>
    </source>
</evidence>
<dbReference type="Proteomes" id="UP000320591">
    <property type="component" value="Chromosome"/>
</dbReference>
<keyword evidence="3 7" id="KW-0698">rRNA processing</keyword>
<dbReference type="STRING" id="568768.GCA_000406125_03354"/>
<protein>
    <recommendedName>
        <fullName evidence="7">Ribosomal RNA small subunit methyltransferase H</fullName>
        <ecNumber evidence="7">2.1.1.199</ecNumber>
    </recommendedName>
    <alternativeName>
        <fullName evidence="7">16S rRNA m(4)C1402 methyltransferase</fullName>
    </alternativeName>
    <alternativeName>
        <fullName evidence="7">rRNA (cytosine-N(4)-)-methyltransferase RsmH</fullName>
    </alternativeName>
</protein>
<evidence type="ECO:0000256" key="8">
    <source>
        <dbReference type="SAM" id="MobiDB-lite"/>
    </source>
</evidence>